<dbReference type="EMBL" id="BNJQ01000004">
    <property type="protein sequence ID" value="GHP03081.1"/>
    <property type="molecule type" value="Genomic_DNA"/>
</dbReference>
<evidence type="ECO:0000256" key="4">
    <source>
        <dbReference type="ARBA" id="ARBA00022741"/>
    </source>
</evidence>
<feature type="compositionally biased region" description="Low complexity" evidence="7">
    <location>
        <begin position="466"/>
        <end position="495"/>
    </location>
</feature>
<sequence>MTTITTTESAPLEQQQSLSPPPPVEDTTTTTTTTPVKAISSPNRHLSLLANVDHDDNNTAPQLPRLGSRDDISLYVSSTLADGRVSSVQLLPKQPITGIDLLVRTGHQSNGNGMQMVSSLSSENLAGLLPAPGGSSDSLKSLGETASGGGGSNMRQSASSQQFAHICVNLKDLMWVRVKALDSSLVEREHQVLLNDEGRVADLKDRLSEMTGVERSRQQLLGNGQPLQDELLISELPSGMGSTVFHLVVRKSAKVRVRGAAATTDDLSAGGTDRGSSRGRGGKGTQLMELSVTSSESTMSLREKIERARGVPLAETDAVVVHGSGRRLEWNDTPLIDYGIEHGVTELTLDIVPETVLSEDEEEMLPFVGGDSANEDGLANNNNNSSSSSNSNNNNGSSDDNNTATTASIAIPPPPKGRPFGRRLSNGAAAAAAAAAAPAASSESTSPLFTGRLHRAVYRQGSSNMSTDSPPSDNTPPSSAGPSSPSTARSPSTLSHAGSLSHALRQAQIGLSNGYQPSLSKAGTGGAYFLKGDGGKVVAVFKPEDEEPLARNNPRRRERSGGNADDDSGVGVPGRDDMTFSGSSTSMLSQSWSGGGMSILGGRMRNESTVEGLKRGSRVGDGAANEVAAYLIDHGGRAGVPATALVNLRCSAAGAGSRGGVKRGALQEFVHSVGDAEEISPSLFLTQDVHGIAILDMRIAQCDRHGGNVLVVDDSDVAFGSGSVSDEGGSSAPNSPLRYDDDDDNDGMGNFEKWIMHDRSSMEDTIDGRPKSKSFSDNKGRYRLVPIDNGYAFPASLADLTFEWAWWPQANEPFSKEDLEYIAALDSEVDLALLSRHGLPLRPACAHVVRTCTTCLKVCAAHGMTPADIAGVMQREFGGRSPLEKLSKRALQVSASEMSEGSSDHAAYVSALTNLLEEYCAEMHA</sequence>
<evidence type="ECO:0000256" key="6">
    <source>
        <dbReference type="ARBA" id="ARBA00022840"/>
    </source>
</evidence>
<comment type="caution">
    <text evidence="9">The sequence shown here is derived from an EMBL/GenBank/DDBJ whole genome shotgun (WGS) entry which is preliminary data.</text>
</comment>
<dbReference type="InterPro" id="IPR000403">
    <property type="entry name" value="PI3/4_kinase_cat_dom"/>
</dbReference>
<dbReference type="AlphaFoldDB" id="A0A830HBW4"/>
<name>A0A830HBW4_9CHLO</name>
<comment type="similarity">
    <text evidence="1">Belongs to the PI3/PI4-kinase family. Type II PI4K subfamily.</text>
</comment>
<keyword evidence="10" id="KW-1185">Reference proteome</keyword>
<dbReference type="SMART" id="SM00213">
    <property type="entry name" value="UBQ"/>
    <property type="match status" value="2"/>
</dbReference>
<feature type="region of interest" description="Disordered" evidence="7">
    <location>
        <begin position="367"/>
        <end position="423"/>
    </location>
</feature>
<feature type="compositionally biased region" description="Low complexity" evidence="7">
    <location>
        <begin position="8"/>
        <end position="18"/>
    </location>
</feature>
<dbReference type="PANTHER" id="PTHR45800">
    <property type="entry name" value="PHOSPHATIDYLINOSITOL 4-KINASE GAMMA"/>
    <property type="match status" value="1"/>
</dbReference>
<feature type="region of interest" description="Disordered" evidence="7">
    <location>
        <begin position="722"/>
        <end position="744"/>
    </location>
</feature>
<keyword evidence="3" id="KW-0808">Transferase</keyword>
<evidence type="ECO:0000256" key="7">
    <source>
        <dbReference type="SAM" id="MobiDB-lite"/>
    </source>
</evidence>
<dbReference type="OrthoDB" id="5839at2759"/>
<proteinExistence type="inferred from homology"/>
<keyword evidence="5" id="KW-0418">Kinase</keyword>
<dbReference type="InterPro" id="IPR029071">
    <property type="entry name" value="Ubiquitin-like_domsf"/>
</dbReference>
<evidence type="ECO:0000313" key="9">
    <source>
        <dbReference type="EMBL" id="GHP03081.1"/>
    </source>
</evidence>
<dbReference type="InterPro" id="IPR044571">
    <property type="entry name" value="P4KG1-8"/>
</dbReference>
<feature type="region of interest" description="Disordered" evidence="7">
    <location>
        <begin position="541"/>
        <end position="592"/>
    </location>
</feature>
<feature type="region of interest" description="Disordered" evidence="7">
    <location>
        <begin position="125"/>
        <end position="156"/>
    </location>
</feature>
<evidence type="ECO:0000256" key="2">
    <source>
        <dbReference type="ARBA" id="ARBA00012169"/>
    </source>
</evidence>
<dbReference type="PANTHER" id="PTHR45800:SF4">
    <property type="entry name" value="PHOSPHATIDYLINOSITOL 4-KINASE GAMMA 3"/>
    <property type="match status" value="1"/>
</dbReference>
<feature type="compositionally biased region" description="Low complexity" evidence="7">
    <location>
        <begin position="722"/>
        <end position="731"/>
    </location>
</feature>
<feature type="region of interest" description="Disordered" evidence="7">
    <location>
        <begin position="1"/>
        <end position="38"/>
    </location>
</feature>
<gene>
    <name evidence="9" type="ORF">PPROV_000183600</name>
</gene>
<reference evidence="9" key="1">
    <citation type="submission" date="2020-10" db="EMBL/GenBank/DDBJ databases">
        <title>Unveiling of a novel bifunctional photoreceptor, Dualchrome1, isolated from a cosmopolitan green alga.</title>
        <authorList>
            <person name="Suzuki S."/>
            <person name="Kawachi M."/>
        </authorList>
    </citation>
    <scope>NUCLEOTIDE SEQUENCE</scope>
    <source>
        <strain evidence="9">NIES 2893</strain>
    </source>
</reference>
<dbReference type="GO" id="GO:0004430">
    <property type="term" value="F:1-phosphatidylinositol 4-kinase activity"/>
    <property type="evidence" value="ECO:0007669"/>
    <property type="project" value="UniProtKB-EC"/>
</dbReference>
<dbReference type="Gene3D" id="3.10.20.90">
    <property type="entry name" value="Phosphatidylinositol 3-kinase Catalytic Subunit, Chain A, domain 1"/>
    <property type="match status" value="1"/>
</dbReference>
<feature type="region of interest" description="Disordered" evidence="7">
    <location>
        <begin position="260"/>
        <end position="285"/>
    </location>
</feature>
<feature type="domain" description="Ubiquitin-like" evidence="8">
    <location>
        <begin position="283"/>
        <end position="345"/>
    </location>
</feature>
<dbReference type="InterPro" id="IPR000626">
    <property type="entry name" value="Ubiquitin-like_dom"/>
</dbReference>
<evidence type="ECO:0000259" key="8">
    <source>
        <dbReference type="PROSITE" id="PS50053"/>
    </source>
</evidence>
<dbReference type="GO" id="GO:0005524">
    <property type="term" value="F:ATP binding"/>
    <property type="evidence" value="ECO:0007669"/>
    <property type="project" value="UniProtKB-KW"/>
</dbReference>
<keyword evidence="6" id="KW-0067">ATP-binding</keyword>
<evidence type="ECO:0000256" key="1">
    <source>
        <dbReference type="ARBA" id="ARBA00008941"/>
    </source>
</evidence>
<dbReference type="EC" id="2.7.1.67" evidence="2"/>
<dbReference type="CDD" id="cd17039">
    <property type="entry name" value="Ubl_ubiquitin_like"/>
    <property type="match status" value="1"/>
</dbReference>
<organism evidence="9 10">
    <name type="scientific">Pycnococcus provasolii</name>
    <dbReference type="NCBI Taxonomy" id="41880"/>
    <lineage>
        <taxon>Eukaryota</taxon>
        <taxon>Viridiplantae</taxon>
        <taxon>Chlorophyta</taxon>
        <taxon>Pseudoscourfieldiophyceae</taxon>
        <taxon>Pseudoscourfieldiales</taxon>
        <taxon>Pycnococcaceae</taxon>
        <taxon>Pycnococcus</taxon>
    </lineage>
</organism>
<keyword evidence="4" id="KW-0547">Nucleotide-binding</keyword>
<dbReference type="PROSITE" id="PS50053">
    <property type="entry name" value="UBIQUITIN_2"/>
    <property type="match status" value="2"/>
</dbReference>
<evidence type="ECO:0000256" key="3">
    <source>
        <dbReference type="ARBA" id="ARBA00022679"/>
    </source>
</evidence>
<feature type="domain" description="Ubiquitin-like" evidence="8">
    <location>
        <begin position="174"/>
        <end position="253"/>
    </location>
</feature>
<accession>A0A830HBW4</accession>
<dbReference type="SUPFAM" id="SSF54236">
    <property type="entry name" value="Ubiquitin-like"/>
    <property type="match status" value="1"/>
</dbReference>
<protein>
    <recommendedName>
        <fullName evidence="2">1-phosphatidylinositol 4-kinase</fullName>
        <ecNumber evidence="2">2.7.1.67</ecNumber>
    </recommendedName>
</protein>
<dbReference type="Proteomes" id="UP000660262">
    <property type="component" value="Unassembled WGS sequence"/>
</dbReference>
<dbReference type="Pfam" id="PF00240">
    <property type="entry name" value="ubiquitin"/>
    <property type="match status" value="1"/>
</dbReference>
<evidence type="ECO:0000313" key="10">
    <source>
        <dbReference type="Proteomes" id="UP000660262"/>
    </source>
</evidence>
<feature type="region of interest" description="Disordered" evidence="7">
    <location>
        <begin position="460"/>
        <end position="500"/>
    </location>
</feature>
<evidence type="ECO:0000256" key="5">
    <source>
        <dbReference type="ARBA" id="ARBA00022777"/>
    </source>
</evidence>
<dbReference type="Pfam" id="PF00454">
    <property type="entry name" value="PI3_PI4_kinase"/>
    <property type="match status" value="1"/>
</dbReference>
<feature type="compositionally biased region" description="Low complexity" evidence="7">
    <location>
        <begin position="380"/>
        <end position="410"/>
    </location>
</feature>
<feature type="compositionally biased region" description="Polar residues" evidence="7">
    <location>
        <begin position="580"/>
        <end position="592"/>
    </location>
</feature>